<sequence>MPKLKIEPLEHYGSCVQISRNAAERDQIWGERQPFHGDDKAWEPRVDSCYVEPPESIESWVQSACVLCSNGCAMDVGVKDGKVVAVKGRADDRVNKGRLGPKGMYGWVSMRAEDRLTKPLIRNKETGNLEPATWDEAMDLIVKKSKELIEHYTPHSIAFYTSGQLFLEEYHTLAMIGKGGLGTLHMDGNTRLCTATAAASMRESFGCDSQPGSYTDFDHCDTLFMVGHNMAATQTVLWSRILDRLAGPKPPFLIVMDPRRTSVGHAAVENGGIHLELRAGTNLALLNGILKILLEKNEFHNAEFIDKHTIGIDALRDTVKDYDVQRVSEITNVPVDLIIRAAEAIGRSDRLVSTCLQGVYQANQATASACAVNNIHLLKGAIGREGATVFQFNGQPTAQNNRECGCNGEFPGFRNPSNPQHMQDLADHWNIDVKKLPHWSQPTHIMSLLKYIENGSVKMFWISGTNPAVSMPELARVRKNLASKDLFVIAQDIFPTETTALADVVLPAAQWSEKTGTFTNVDRTVHLAHKAVDPPGEAWPDLKIFSEYAHRMGFKDKDGEPLIKWRNEPEKVFDHWKGTSKGRPVDYSGMSYDKLTGGSGVQWPCNEQFPDGRERLYTDWIFPTTLADVESYGHDLYTGTTISPEAYKAMNPNGRAILKACHFSPQDESADEDYPFLLLTGRVFAQFHSRSKELHDAAPEAFVQISTEDARKLNIDNGDMVLVEGRRGKIEVPAKIGEIGVGNVFIPFHYGSAGQEGGDGRKIRSRAANELTESSWDFVSKQPAFKESKSTRSRSSMKRSRRSLKLSARTVQATTTGRSITATCSMLSENREILDLMSQLAKKYSSAMEISHGLKLHKKLCKENVDKLQPFVEKYKDDERNAKVDVASLRAALFPENRRESGPYQTMMDLQGLATMTAHLLGWLAVLNPALQALHDVDFAEAISHATRSFSMLRAWSEDHNKVAAPQTLIVPVVL</sequence>
<dbReference type="GO" id="GO:0051539">
    <property type="term" value="F:4 iron, 4 sulfur cluster binding"/>
    <property type="evidence" value="ECO:0007669"/>
    <property type="project" value="UniProtKB-KW"/>
</dbReference>
<feature type="compositionally biased region" description="Basic residues" evidence="5">
    <location>
        <begin position="791"/>
        <end position="804"/>
    </location>
</feature>
<evidence type="ECO:0000313" key="7">
    <source>
        <dbReference type="EMBL" id="KAG0665226.1"/>
    </source>
</evidence>
<dbReference type="PROSITE" id="PS51669">
    <property type="entry name" value="4FE4S_MOW_BIS_MGD"/>
    <property type="match status" value="1"/>
</dbReference>
<dbReference type="InterPro" id="IPR006963">
    <property type="entry name" value="Mopterin_OxRdtase_4Fe-4S_dom"/>
</dbReference>
<evidence type="ECO:0000256" key="4">
    <source>
        <dbReference type="ARBA" id="ARBA00023014"/>
    </source>
</evidence>
<dbReference type="GO" id="GO:0016491">
    <property type="term" value="F:oxidoreductase activity"/>
    <property type="evidence" value="ECO:0007669"/>
    <property type="project" value="InterPro"/>
</dbReference>
<evidence type="ECO:0000256" key="5">
    <source>
        <dbReference type="SAM" id="MobiDB-lite"/>
    </source>
</evidence>
<dbReference type="GO" id="GO:0043546">
    <property type="term" value="F:molybdopterin cofactor binding"/>
    <property type="evidence" value="ECO:0007669"/>
    <property type="project" value="InterPro"/>
</dbReference>
<evidence type="ECO:0000313" key="8">
    <source>
        <dbReference type="Proteomes" id="UP000777482"/>
    </source>
</evidence>
<gene>
    <name evidence="7" type="ORF">C6P46_000325</name>
</gene>
<dbReference type="Gene3D" id="3.40.50.740">
    <property type="match status" value="1"/>
</dbReference>
<dbReference type="InterPro" id="IPR006657">
    <property type="entry name" value="MoPterin_dinucl-bd_dom"/>
</dbReference>
<name>A0A9P6W6F5_RHOMI</name>
<dbReference type="AlphaFoldDB" id="A0A9P6W6F5"/>
<keyword evidence="3" id="KW-0408">Iron</keyword>
<keyword evidence="1" id="KW-0004">4Fe-4S</keyword>
<feature type="region of interest" description="Disordered" evidence="5">
    <location>
        <begin position="783"/>
        <end position="805"/>
    </location>
</feature>
<reference evidence="7 8" key="1">
    <citation type="submission" date="2020-11" db="EMBL/GenBank/DDBJ databases">
        <title>Kefir isolates.</title>
        <authorList>
            <person name="Marcisauskas S."/>
            <person name="Kim Y."/>
            <person name="Blasche S."/>
        </authorList>
    </citation>
    <scope>NUCLEOTIDE SEQUENCE [LARGE SCALE GENOMIC DNA]</scope>
    <source>
        <strain evidence="7 8">KR</strain>
    </source>
</reference>
<organism evidence="7 8">
    <name type="scientific">Rhodotorula mucilaginosa</name>
    <name type="common">Yeast</name>
    <name type="synonym">Rhodotorula rubra</name>
    <dbReference type="NCBI Taxonomy" id="5537"/>
    <lineage>
        <taxon>Eukaryota</taxon>
        <taxon>Fungi</taxon>
        <taxon>Dikarya</taxon>
        <taxon>Basidiomycota</taxon>
        <taxon>Pucciniomycotina</taxon>
        <taxon>Microbotryomycetes</taxon>
        <taxon>Sporidiobolales</taxon>
        <taxon>Sporidiobolaceae</taxon>
        <taxon>Rhodotorula</taxon>
    </lineage>
</organism>
<keyword evidence="8" id="KW-1185">Reference proteome</keyword>
<dbReference type="Pfam" id="PF01568">
    <property type="entry name" value="Molydop_binding"/>
    <property type="match status" value="1"/>
</dbReference>
<dbReference type="InterPro" id="IPR009010">
    <property type="entry name" value="Asp_de-COase-like_dom_sf"/>
</dbReference>
<dbReference type="PANTHER" id="PTHR43105">
    <property type="entry name" value="RESPIRATORY NITRATE REDUCTASE"/>
    <property type="match status" value="1"/>
</dbReference>
<dbReference type="Gene3D" id="3.40.228.10">
    <property type="entry name" value="Dimethylsulfoxide Reductase, domain 2"/>
    <property type="match status" value="1"/>
</dbReference>
<evidence type="ECO:0000256" key="1">
    <source>
        <dbReference type="ARBA" id="ARBA00022485"/>
    </source>
</evidence>
<dbReference type="Pfam" id="PF00384">
    <property type="entry name" value="Molybdopterin"/>
    <property type="match status" value="1"/>
</dbReference>
<dbReference type="SMART" id="SM00926">
    <property type="entry name" value="Molybdop_Fe4S4"/>
    <property type="match status" value="1"/>
</dbReference>
<accession>A0A9P6W6F5</accession>
<dbReference type="Gene3D" id="2.40.40.20">
    <property type="match status" value="1"/>
</dbReference>
<evidence type="ECO:0000256" key="2">
    <source>
        <dbReference type="ARBA" id="ARBA00022723"/>
    </source>
</evidence>
<keyword evidence="2" id="KW-0479">Metal-binding</keyword>
<dbReference type="CDD" id="cd02754">
    <property type="entry name" value="MopB_Nitrate-R-NapA-like"/>
    <property type="match status" value="1"/>
</dbReference>
<keyword evidence="4" id="KW-0411">Iron-sulfur</keyword>
<dbReference type="SUPFAM" id="SSF50692">
    <property type="entry name" value="ADC-like"/>
    <property type="match status" value="1"/>
</dbReference>
<proteinExistence type="predicted"/>
<dbReference type="Pfam" id="PF04879">
    <property type="entry name" value="Molybdop_Fe4S4"/>
    <property type="match status" value="1"/>
</dbReference>
<dbReference type="Proteomes" id="UP000777482">
    <property type="component" value="Unassembled WGS sequence"/>
</dbReference>
<dbReference type="OrthoDB" id="10249365at2759"/>
<dbReference type="InterPro" id="IPR050123">
    <property type="entry name" value="Prok_molybdopt-oxidoreductase"/>
</dbReference>
<dbReference type="EMBL" id="PUHQ01000010">
    <property type="protein sequence ID" value="KAG0665226.1"/>
    <property type="molecule type" value="Genomic_DNA"/>
</dbReference>
<dbReference type="Gene3D" id="2.20.25.90">
    <property type="entry name" value="ADC-like domains"/>
    <property type="match status" value="1"/>
</dbReference>
<evidence type="ECO:0000259" key="6">
    <source>
        <dbReference type="PROSITE" id="PS51669"/>
    </source>
</evidence>
<dbReference type="PANTHER" id="PTHR43105:SF10">
    <property type="entry name" value="NADH-QUINONE OXIDOREDUCTASE SUBUNIT G"/>
    <property type="match status" value="1"/>
</dbReference>
<dbReference type="SUPFAM" id="SSF53706">
    <property type="entry name" value="Formate dehydrogenase/DMSO reductase, domains 1-3"/>
    <property type="match status" value="1"/>
</dbReference>
<dbReference type="CDD" id="cd00508">
    <property type="entry name" value="MopB_CT_Fdh-Nap-like"/>
    <property type="match status" value="1"/>
</dbReference>
<protein>
    <recommendedName>
        <fullName evidence="6">4Fe-4S Mo/W bis-MGD-type domain-containing protein</fullName>
    </recommendedName>
</protein>
<dbReference type="InterPro" id="IPR006656">
    <property type="entry name" value="Mopterin_OxRdtase"/>
</dbReference>
<feature type="domain" description="4Fe-4S Mo/W bis-MGD-type" evidence="6">
    <location>
        <begin position="58"/>
        <end position="114"/>
    </location>
</feature>
<dbReference type="GO" id="GO:0046872">
    <property type="term" value="F:metal ion binding"/>
    <property type="evidence" value="ECO:0007669"/>
    <property type="project" value="UniProtKB-KW"/>
</dbReference>
<comment type="caution">
    <text evidence="7">The sequence shown here is derived from an EMBL/GenBank/DDBJ whole genome shotgun (WGS) entry which is preliminary data.</text>
</comment>
<evidence type="ECO:0000256" key="3">
    <source>
        <dbReference type="ARBA" id="ARBA00023004"/>
    </source>
</evidence>